<name>A0ABN8ALK2_9PROT</name>
<reference evidence="2 3" key="1">
    <citation type="submission" date="2021-10" db="EMBL/GenBank/DDBJ databases">
        <authorList>
            <person name="Koch H."/>
        </authorList>
    </citation>
    <scope>NUCLEOTIDE SEQUENCE [LARGE SCALE GENOMIC DNA]</scope>
    <source>
        <strain evidence="2">6680</strain>
    </source>
</reference>
<proteinExistence type="predicted"/>
<dbReference type="Proteomes" id="UP000839052">
    <property type="component" value="Chromosome"/>
</dbReference>
<dbReference type="SUPFAM" id="SSF117070">
    <property type="entry name" value="LEA14-like"/>
    <property type="match status" value="1"/>
</dbReference>
<keyword evidence="3" id="KW-1185">Reference proteome</keyword>
<dbReference type="EMBL" id="OU912926">
    <property type="protein sequence ID" value="CAG9932474.1"/>
    <property type="molecule type" value="Genomic_DNA"/>
</dbReference>
<evidence type="ECO:0000259" key="1">
    <source>
        <dbReference type="Pfam" id="PF03168"/>
    </source>
</evidence>
<protein>
    <submittedName>
        <fullName evidence="2">LEA14-like dessication related protein</fullName>
    </submittedName>
</protein>
<evidence type="ECO:0000313" key="3">
    <source>
        <dbReference type="Proteomes" id="UP000839052"/>
    </source>
</evidence>
<accession>A0ABN8ALK2</accession>
<gene>
    <name evidence="2" type="ORF">NTG6680_1221</name>
</gene>
<feature type="domain" description="Late embryogenesis abundant protein LEA-2 subgroup" evidence="1">
    <location>
        <begin position="72"/>
        <end position="163"/>
    </location>
</feature>
<sequence>MVNSMKQLYTKTLTRPHSKNSVSFLILFCLWVCLGTGCTSLRPNFETPSVGVTSFKPLTSQSLIPEFEIGMRVVNPNATKLSLRGMSYKVFLNDSEVVAGATNVLPEVPAYGEAEFKVIATIGLIEGIRFVGGLLQNIPGQVAYRIQTKLDIGAMDPAIRIDQTGSFSP</sequence>
<dbReference type="Pfam" id="PF03168">
    <property type="entry name" value="LEA_2"/>
    <property type="match status" value="1"/>
</dbReference>
<dbReference type="InterPro" id="IPR004864">
    <property type="entry name" value="LEA_2"/>
</dbReference>
<dbReference type="Gene3D" id="2.60.40.1820">
    <property type="match status" value="1"/>
</dbReference>
<evidence type="ECO:0000313" key="2">
    <source>
        <dbReference type="EMBL" id="CAG9932474.1"/>
    </source>
</evidence>
<organism evidence="2 3">
    <name type="scientific">Candidatus Nitrotoga arctica</name>
    <dbReference type="NCBI Taxonomy" id="453162"/>
    <lineage>
        <taxon>Bacteria</taxon>
        <taxon>Pseudomonadati</taxon>
        <taxon>Pseudomonadota</taxon>
        <taxon>Betaproteobacteria</taxon>
        <taxon>Nitrosomonadales</taxon>
        <taxon>Gallionellaceae</taxon>
        <taxon>Candidatus Nitrotoga</taxon>
    </lineage>
</organism>